<evidence type="ECO:0000259" key="14">
    <source>
        <dbReference type="SMART" id="SM00398"/>
    </source>
</evidence>
<evidence type="ECO:0000256" key="6">
    <source>
        <dbReference type="ARBA" id="ARBA00022490"/>
    </source>
</evidence>
<evidence type="ECO:0000256" key="3">
    <source>
        <dbReference type="ARBA" id="ARBA00007057"/>
    </source>
</evidence>
<dbReference type="GO" id="GO:0007140">
    <property type="term" value="P:male meiotic nuclear division"/>
    <property type="evidence" value="ECO:0007669"/>
    <property type="project" value="TreeGrafter"/>
</dbReference>
<dbReference type="AlphaFoldDB" id="A0A8J6EPK4"/>
<dbReference type="PANTHER" id="PTHR21358">
    <property type="entry name" value="PROTEIN MAELSTROM HOMOLOG"/>
    <property type="match status" value="1"/>
</dbReference>
<dbReference type="SUPFAM" id="SSF47095">
    <property type="entry name" value="HMG-box"/>
    <property type="match status" value="1"/>
</dbReference>
<dbReference type="GO" id="GO:0005634">
    <property type="term" value="C:nucleus"/>
    <property type="evidence" value="ECO:0007669"/>
    <property type="project" value="UniProtKB-SubCell"/>
</dbReference>
<dbReference type="Pfam" id="PF09011">
    <property type="entry name" value="HMG_box_2"/>
    <property type="match status" value="1"/>
</dbReference>
<evidence type="ECO:0000256" key="8">
    <source>
        <dbReference type="ARBA" id="ARBA00023125"/>
    </source>
</evidence>
<feature type="region of interest" description="Disordered" evidence="13">
    <location>
        <begin position="340"/>
        <end position="367"/>
    </location>
</feature>
<dbReference type="InterPro" id="IPR009071">
    <property type="entry name" value="HMG_box_dom"/>
</dbReference>
<organism evidence="15 16">
    <name type="scientific">Eleutherodactylus coqui</name>
    <name type="common">Puerto Rican coqui</name>
    <dbReference type="NCBI Taxonomy" id="57060"/>
    <lineage>
        <taxon>Eukaryota</taxon>
        <taxon>Metazoa</taxon>
        <taxon>Chordata</taxon>
        <taxon>Craniata</taxon>
        <taxon>Vertebrata</taxon>
        <taxon>Euteleostomi</taxon>
        <taxon>Amphibia</taxon>
        <taxon>Batrachia</taxon>
        <taxon>Anura</taxon>
        <taxon>Neobatrachia</taxon>
        <taxon>Hyloidea</taxon>
        <taxon>Eleutherodactylidae</taxon>
        <taxon>Eleutherodactylinae</taxon>
        <taxon>Eleutherodactylus</taxon>
        <taxon>Eleutherodactylus</taxon>
    </lineage>
</organism>
<dbReference type="GO" id="GO:0043186">
    <property type="term" value="C:P granule"/>
    <property type="evidence" value="ECO:0007669"/>
    <property type="project" value="TreeGrafter"/>
</dbReference>
<evidence type="ECO:0000313" key="15">
    <source>
        <dbReference type="EMBL" id="KAG9472680.1"/>
    </source>
</evidence>
<evidence type="ECO:0000256" key="1">
    <source>
        <dbReference type="ARBA" id="ARBA00004123"/>
    </source>
</evidence>
<name>A0A8J6EPK4_ELECQ</name>
<dbReference type="Gene3D" id="1.10.30.10">
    <property type="entry name" value="High mobility group box domain"/>
    <property type="match status" value="1"/>
</dbReference>
<reference evidence="15" key="1">
    <citation type="thesis" date="2020" institute="ProQuest LLC" country="789 East Eisenhower Parkway, Ann Arbor, MI, USA">
        <title>Comparative Genomics and Chromosome Evolution.</title>
        <authorList>
            <person name="Mudd A.B."/>
        </authorList>
    </citation>
    <scope>NUCLEOTIDE SEQUENCE</scope>
    <source>
        <strain evidence="15">HN-11 Male</strain>
        <tissue evidence="15">Kidney and liver</tissue>
    </source>
</reference>
<dbReference type="InterPro" id="IPR036910">
    <property type="entry name" value="HMG_box_dom_sf"/>
</dbReference>
<keyword evidence="8" id="KW-0238">DNA-binding</keyword>
<dbReference type="OrthoDB" id="24555at2759"/>
<sequence>MPNKKASRNAYFFFALEMIPELRRRGHQVSGVKEAIPLCSEDWALLTAEEKEKYSRKAKELRSCEPEPPAVRHIVDYPLEQVSALRRPALGLPHDLDKCVIYILNIFSHGEMPSICEQRFIPCEIGCVRYSLQNGILASFHHFIDPGELPLGFRYHCQAGSAATHQIPVSGFELGNRDYHNLFRCLCDFVCPAPKCWTAIYCKNNDLPRVKWCLQWLAIKAGMENPFELQDIETLIIKFYREKLGEEPSKSSVHRLLDVVQWDYANNTRCKWHEDNDMWYCALASCKKVTYCISRALASVYDVVLTSAHLPNLQASDNQKSENRKTVVLDAKRYQKKMDHQHLTENRRSISTAGGESSLGMRGVSSFPPNQVRGRGILRLLEDPSLSFVV</sequence>
<comment type="similarity">
    <text evidence="3">Belongs to the maelstrom family.</text>
</comment>
<dbReference type="InterPro" id="IPR024970">
    <property type="entry name" value="Maelstrom"/>
</dbReference>
<keyword evidence="9" id="KW-0943">RNA-mediated gene silencing</keyword>
<keyword evidence="7" id="KW-0221">Differentiation</keyword>
<evidence type="ECO:0000256" key="13">
    <source>
        <dbReference type="SAM" id="MobiDB-lite"/>
    </source>
</evidence>
<proteinExistence type="inferred from homology"/>
<dbReference type="GO" id="GO:0007283">
    <property type="term" value="P:spermatogenesis"/>
    <property type="evidence" value="ECO:0007669"/>
    <property type="project" value="TreeGrafter"/>
</dbReference>
<dbReference type="Proteomes" id="UP000770717">
    <property type="component" value="Unassembled WGS sequence"/>
</dbReference>
<keyword evidence="16" id="KW-1185">Reference proteome</keyword>
<comment type="subcellular location">
    <subcellularLocation>
        <location evidence="2">Cytoplasm</location>
    </subcellularLocation>
    <subcellularLocation>
        <location evidence="1">Nucleus</location>
    </subcellularLocation>
</comment>
<evidence type="ECO:0000256" key="4">
    <source>
        <dbReference type="ARBA" id="ARBA00021076"/>
    </source>
</evidence>
<gene>
    <name evidence="15" type="ORF">GDO78_018113</name>
</gene>
<comment type="caution">
    <text evidence="15">The sequence shown here is derived from an EMBL/GenBank/DDBJ whole genome shotgun (WGS) entry which is preliminary data.</text>
</comment>
<feature type="domain" description="HMG box" evidence="14">
    <location>
        <begin position="3"/>
        <end position="73"/>
    </location>
</feature>
<dbReference type="GO" id="GO:0030154">
    <property type="term" value="P:cell differentiation"/>
    <property type="evidence" value="ECO:0007669"/>
    <property type="project" value="UniProtKB-KW"/>
</dbReference>
<evidence type="ECO:0000256" key="11">
    <source>
        <dbReference type="ARBA" id="ARBA00023254"/>
    </source>
</evidence>
<dbReference type="SMART" id="SM00398">
    <property type="entry name" value="HMG"/>
    <property type="match status" value="1"/>
</dbReference>
<keyword evidence="6" id="KW-0963">Cytoplasm</keyword>
<comment type="function">
    <text evidence="12">Plays a central role during spermatogenesis by repressing transposable elements and preventing their mobilization, which is essential for the germline integrity. Acts via the piRNA metabolic process, which mediates the repression of transposable elements during meiosis by forming complexes composed of piRNAs and Piwi proteins and governs the methylation and subsequent repression of transposons. Its association with piP-bodies suggests a participation in the secondary piRNAs metabolic process. Required for the localization of germ-cell factors to the meiotic nuage.</text>
</comment>
<evidence type="ECO:0000256" key="10">
    <source>
        <dbReference type="ARBA" id="ARBA00023242"/>
    </source>
</evidence>
<evidence type="ECO:0000256" key="5">
    <source>
        <dbReference type="ARBA" id="ARBA00022473"/>
    </source>
</evidence>
<evidence type="ECO:0000313" key="16">
    <source>
        <dbReference type="Proteomes" id="UP000770717"/>
    </source>
</evidence>
<dbReference type="GO" id="GO:0060964">
    <property type="term" value="P:regulation of miRNA-mediated gene silencing"/>
    <property type="evidence" value="ECO:0007669"/>
    <property type="project" value="InterPro"/>
</dbReference>
<dbReference type="GO" id="GO:0043565">
    <property type="term" value="F:sequence-specific DNA binding"/>
    <property type="evidence" value="ECO:0007669"/>
    <property type="project" value="TreeGrafter"/>
</dbReference>
<evidence type="ECO:0000256" key="12">
    <source>
        <dbReference type="ARBA" id="ARBA00025698"/>
    </source>
</evidence>
<evidence type="ECO:0000256" key="9">
    <source>
        <dbReference type="ARBA" id="ARBA00023158"/>
    </source>
</evidence>
<keyword evidence="11" id="KW-0469">Meiosis</keyword>
<dbReference type="InterPro" id="IPR039259">
    <property type="entry name" value="Protein_maelstrom"/>
</dbReference>
<dbReference type="GO" id="GO:0034587">
    <property type="term" value="P:piRNA processing"/>
    <property type="evidence" value="ECO:0007669"/>
    <property type="project" value="TreeGrafter"/>
</dbReference>
<evidence type="ECO:0000256" key="7">
    <source>
        <dbReference type="ARBA" id="ARBA00022782"/>
    </source>
</evidence>
<evidence type="ECO:0000256" key="2">
    <source>
        <dbReference type="ARBA" id="ARBA00004496"/>
    </source>
</evidence>
<keyword evidence="10" id="KW-0539">Nucleus</keyword>
<accession>A0A8J6EPK4</accession>
<protein>
    <recommendedName>
        <fullName evidence="4">Protein maelstrom homolog</fullName>
    </recommendedName>
</protein>
<dbReference type="GO" id="GO:0045892">
    <property type="term" value="P:negative regulation of DNA-templated transcription"/>
    <property type="evidence" value="ECO:0007669"/>
    <property type="project" value="TreeGrafter"/>
</dbReference>
<dbReference type="Pfam" id="PF13017">
    <property type="entry name" value="Maelstrom"/>
    <property type="match status" value="1"/>
</dbReference>
<dbReference type="EMBL" id="WNTK01000042">
    <property type="protein sequence ID" value="KAG9472680.1"/>
    <property type="molecule type" value="Genomic_DNA"/>
</dbReference>
<keyword evidence="5" id="KW-0217">Developmental protein</keyword>
<dbReference type="CDD" id="cd21992">
    <property type="entry name" value="HMG-box_MAEL"/>
    <property type="match status" value="1"/>
</dbReference>
<dbReference type="PANTHER" id="PTHR21358:SF4">
    <property type="entry name" value="PROTEIN MAELSTROM HOMOLOG"/>
    <property type="match status" value="1"/>
</dbReference>